<evidence type="ECO:0000313" key="1">
    <source>
        <dbReference type="EMBL" id="CAE7699244.1"/>
    </source>
</evidence>
<sequence length="133" mass="15452">MFLERCLEILKRGDETREVFAAHAACVAICCWFDHVERAPRYLSDEQVTGITKAGTTFLRAIELLARIGVAEQKARWKLLPKAHAMAHIIEDQHEEKYNSRFYHCYADEDAIGQWKKLVIRVNKSLLEFRCLS</sequence>
<dbReference type="EMBL" id="CAJNIZ010044726">
    <property type="protein sequence ID" value="CAE7699244.1"/>
    <property type="molecule type" value="Genomic_DNA"/>
</dbReference>
<reference evidence="1" key="1">
    <citation type="submission" date="2021-02" db="EMBL/GenBank/DDBJ databases">
        <authorList>
            <person name="Dougan E. K."/>
            <person name="Rhodes N."/>
            <person name="Thang M."/>
            <person name="Chan C."/>
        </authorList>
    </citation>
    <scope>NUCLEOTIDE SEQUENCE</scope>
</reference>
<dbReference type="OrthoDB" id="443685at2759"/>
<proteinExistence type="predicted"/>
<dbReference type="AlphaFoldDB" id="A0A812WRV2"/>
<comment type="caution">
    <text evidence="1">The sequence shown here is derived from an EMBL/GenBank/DDBJ whole genome shotgun (WGS) entry which is preliminary data.</text>
</comment>
<name>A0A812WRV2_SYMPI</name>
<protein>
    <submittedName>
        <fullName evidence="1">Uncharacterized protein</fullName>
    </submittedName>
</protein>
<gene>
    <name evidence="1" type="ORF">SPIL2461_LOCUS19654</name>
</gene>
<accession>A0A812WRV2</accession>
<feature type="non-terminal residue" evidence="1">
    <location>
        <position position="1"/>
    </location>
</feature>
<keyword evidence="2" id="KW-1185">Reference proteome</keyword>
<evidence type="ECO:0000313" key="2">
    <source>
        <dbReference type="Proteomes" id="UP000649617"/>
    </source>
</evidence>
<organism evidence="1 2">
    <name type="scientific">Symbiodinium pilosum</name>
    <name type="common">Dinoflagellate</name>
    <dbReference type="NCBI Taxonomy" id="2952"/>
    <lineage>
        <taxon>Eukaryota</taxon>
        <taxon>Sar</taxon>
        <taxon>Alveolata</taxon>
        <taxon>Dinophyceae</taxon>
        <taxon>Suessiales</taxon>
        <taxon>Symbiodiniaceae</taxon>
        <taxon>Symbiodinium</taxon>
    </lineage>
</organism>
<dbReference type="Proteomes" id="UP000649617">
    <property type="component" value="Unassembled WGS sequence"/>
</dbReference>